<reference evidence="1 2" key="1">
    <citation type="submission" date="2023-05" db="EMBL/GenBank/DDBJ databases">
        <title>B98-5 Cell Line De Novo Hybrid Assembly: An Optical Mapping Approach.</title>
        <authorList>
            <person name="Kananen K."/>
            <person name="Auerbach J.A."/>
            <person name="Kautto E."/>
            <person name="Blachly J.S."/>
        </authorList>
    </citation>
    <scope>NUCLEOTIDE SEQUENCE [LARGE SCALE GENOMIC DNA]</scope>
    <source>
        <strain evidence="1">B95-8</strain>
        <tissue evidence="1">Cell line</tissue>
    </source>
</reference>
<organism evidence="1 2">
    <name type="scientific">Saguinus oedipus</name>
    <name type="common">Cotton-top tamarin</name>
    <name type="synonym">Oedipomidas oedipus</name>
    <dbReference type="NCBI Taxonomy" id="9490"/>
    <lineage>
        <taxon>Eukaryota</taxon>
        <taxon>Metazoa</taxon>
        <taxon>Chordata</taxon>
        <taxon>Craniata</taxon>
        <taxon>Vertebrata</taxon>
        <taxon>Euteleostomi</taxon>
        <taxon>Mammalia</taxon>
        <taxon>Eutheria</taxon>
        <taxon>Euarchontoglires</taxon>
        <taxon>Primates</taxon>
        <taxon>Haplorrhini</taxon>
        <taxon>Platyrrhini</taxon>
        <taxon>Cebidae</taxon>
        <taxon>Callitrichinae</taxon>
        <taxon>Saguinus</taxon>
    </lineage>
</organism>
<keyword evidence="2" id="KW-1185">Reference proteome</keyword>
<evidence type="ECO:0000313" key="1">
    <source>
        <dbReference type="EMBL" id="KAK2118076.1"/>
    </source>
</evidence>
<protein>
    <submittedName>
        <fullName evidence="1">Uncharacterized protein</fullName>
    </submittedName>
</protein>
<feature type="non-terminal residue" evidence="1">
    <location>
        <position position="64"/>
    </location>
</feature>
<sequence>MEDIHHKWESLVTWGFECRRGIQEIIRKSATEVKGGMKRCLLLSTDTVVVKMAHDFLRSRLFSP</sequence>
<accession>A0ABQ9W8Y6</accession>
<gene>
    <name evidence="1" type="ORF">P7K49_004963</name>
</gene>
<name>A0ABQ9W8Y6_SAGOE</name>
<dbReference type="EMBL" id="JASSZA010000002">
    <property type="protein sequence ID" value="KAK2118076.1"/>
    <property type="molecule type" value="Genomic_DNA"/>
</dbReference>
<proteinExistence type="predicted"/>
<comment type="caution">
    <text evidence="1">The sequence shown here is derived from an EMBL/GenBank/DDBJ whole genome shotgun (WGS) entry which is preliminary data.</text>
</comment>
<evidence type="ECO:0000313" key="2">
    <source>
        <dbReference type="Proteomes" id="UP001266305"/>
    </source>
</evidence>
<dbReference type="Proteomes" id="UP001266305">
    <property type="component" value="Unassembled WGS sequence"/>
</dbReference>